<keyword evidence="5 8" id="KW-0067">ATP-binding</keyword>
<feature type="compositionally biased region" description="Polar residues" evidence="9">
    <location>
        <begin position="737"/>
        <end position="756"/>
    </location>
</feature>
<dbReference type="SUPFAM" id="SSF49879">
    <property type="entry name" value="SMAD/FHA domain"/>
    <property type="match status" value="1"/>
</dbReference>
<feature type="compositionally biased region" description="Polar residues" evidence="9">
    <location>
        <begin position="1199"/>
        <end position="1209"/>
    </location>
</feature>
<dbReference type="InterPro" id="IPR008984">
    <property type="entry name" value="SMAD_FHA_dom_sf"/>
</dbReference>
<evidence type="ECO:0000256" key="4">
    <source>
        <dbReference type="ARBA" id="ARBA00022741"/>
    </source>
</evidence>
<evidence type="ECO:0000259" key="10">
    <source>
        <dbReference type="PROSITE" id="PS50006"/>
    </source>
</evidence>
<dbReference type="PROSITE" id="PS50011">
    <property type="entry name" value="PROTEIN_KINASE_DOM"/>
    <property type="match status" value="1"/>
</dbReference>
<evidence type="ECO:0000256" key="7">
    <source>
        <dbReference type="ARBA" id="ARBA00030237"/>
    </source>
</evidence>
<keyword evidence="13" id="KW-1185">Reference proteome</keyword>
<dbReference type="Gene3D" id="1.10.510.10">
    <property type="entry name" value="Transferase(Phosphotransferase) domain 1"/>
    <property type="match status" value="1"/>
</dbReference>
<dbReference type="PANTHER" id="PTHR24348">
    <property type="entry name" value="SERINE/THREONINE-PROTEIN KINASE UNC-51-RELATED"/>
    <property type="match status" value="1"/>
</dbReference>
<evidence type="ECO:0000256" key="1">
    <source>
        <dbReference type="ARBA" id="ARBA00004623"/>
    </source>
</evidence>
<dbReference type="Proteomes" id="UP000284375">
    <property type="component" value="Unassembled WGS sequence"/>
</dbReference>
<dbReference type="InterPro" id="IPR000719">
    <property type="entry name" value="Prot_kinase_dom"/>
</dbReference>
<reference evidence="12 13" key="1">
    <citation type="submission" date="2015-09" db="EMBL/GenBank/DDBJ databases">
        <title>Host preference determinants of Valsa canker pathogens revealed by comparative genomics.</title>
        <authorList>
            <person name="Yin Z."/>
            <person name="Huang L."/>
        </authorList>
    </citation>
    <scope>NUCLEOTIDE SEQUENCE [LARGE SCALE GENOMIC DNA]</scope>
    <source>
        <strain evidence="12 13">YSFL</strain>
    </source>
</reference>
<gene>
    <name evidence="12" type="ORF">VSDG_07766</name>
</gene>
<keyword evidence="4 8" id="KW-0547">Nucleotide-binding</keyword>
<feature type="domain" description="Protein kinase" evidence="11">
    <location>
        <begin position="298"/>
        <end position="583"/>
    </location>
</feature>
<evidence type="ECO:0000256" key="9">
    <source>
        <dbReference type="SAM" id="MobiDB-lite"/>
    </source>
</evidence>
<comment type="caution">
    <text evidence="12">The sequence shown here is derived from an EMBL/GenBank/DDBJ whole genome shotgun (WGS) entry which is preliminary data.</text>
</comment>
<feature type="region of interest" description="Disordered" evidence="9">
    <location>
        <begin position="1194"/>
        <end position="1216"/>
    </location>
</feature>
<evidence type="ECO:0000259" key="11">
    <source>
        <dbReference type="PROSITE" id="PS50011"/>
    </source>
</evidence>
<dbReference type="SMART" id="SM00240">
    <property type="entry name" value="FHA"/>
    <property type="match status" value="1"/>
</dbReference>
<dbReference type="Pfam" id="PF00498">
    <property type="entry name" value="FHA"/>
    <property type="match status" value="1"/>
</dbReference>
<feature type="region of interest" description="Disordered" evidence="9">
    <location>
        <begin position="1"/>
        <end position="20"/>
    </location>
</feature>
<feature type="region of interest" description="Disordered" evidence="9">
    <location>
        <begin position="913"/>
        <end position="948"/>
    </location>
</feature>
<dbReference type="AlphaFoldDB" id="A0A423VJY4"/>
<dbReference type="GO" id="GO:0010506">
    <property type="term" value="P:regulation of autophagy"/>
    <property type="evidence" value="ECO:0007669"/>
    <property type="project" value="InterPro"/>
</dbReference>
<feature type="compositionally biased region" description="Polar residues" evidence="9">
    <location>
        <begin position="714"/>
        <end position="728"/>
    </location>
</feature>
<name>A0A423VJY4_CYTCH</name>
<feature type="compositionally biased region" description="Polar residues" evidence="9">
    <location>
        <begin position="604"/>
        <end position="621"/>
    </location>
</feature>
<dbReference type="PANTHER" id="PTHR24348:SF68">
    <property type="entry name" value="SERINE_THREONINE-PROTEIN KINASE ATG1C"/>
    <property type="match status" value="1"/>
</dbReference>
<evidence type="ECO:0000256" key="5">
    <source>
        <dbReference type="ARBA" id="ARBA00022840"/>
    </source>
</evidence>
<dbReference type="GO" id="GO:0034045">
    <property type="term" value="C:phagophore assembly site membrane"/>
    <property type="evidence" value="ECO:0007669"/>
    <property type="project" value="UniProtKB-SubCell"/>
</dbReference>
<dbReference type="SMART" id="SM00220">
    <property type="entry name" value="S_TKc"/>
    <property type="match status" value="1"/>
</dbReference>
<comment type="similarity">
    <text evidence="2">Belongs to the protein kinase superfamily. CAMK Ser/Thr protein kinase family. CHEK2 subfamily.</text>
</comment>
<dbReference type="Gene3D" id="2.60.200.20">
    <property type="match status" value="1"/>
</dbReference>
<feature type="compositionally biased region" description="Basic and acidic residues" evidence="9">
    <location>
        <begin position="568"/>
        <end position="579"/>
    </location>
</feature>
<sequence>MDPEGPATQPTQQATQDVIDPRRIGIQNSGFSDDDIADIICLLLPYSDGARAELRDMALRTSQHIVDTENAAHPNLWTADDAALKKNLAGEHAIVLRLSAQVKDPLQGFTFGRNVHRCDVCLQNDPMRKLSNVHFRIHLNEYGVLMLEDTSMNGTFVDGTLLKGRPTKPHEVNLPKQRTISSGSLVTVLMYTGEVDLSFMVKIPHREGNYEETYRRNLTQYLSHIEQLRADNAHVDAGKTIIPGPGGHGYTEADYKKVDLFPMNGIERTDARAKPRQYVEETQAIGRLSREWTGSAKYNRVGRIGKGAFATVYQVTDKFNGMPYAAKELEKRKFMKNGVLDQKVENEMNIMKRVKHPNIVEYIEHIDWDDRLLIIVMEYVPNGDLGTLIGNNGALREDIVQEMASQMLSALAYLHANNITHRDVKPDNILCQSFHPFSVKLTDFGLSKMIDTEQTFLKTFCGTLLYCAPEVYNEFAEYDEYGHRHPRNRQRRRRLGQRYDHAIDIWSLGGVLYYTLTANPPFPAKNGTSYTELLNQIMTKPLNTSPLDEMHISKDGIDFLSRMLQRRPEQRATTEELRSHPWLAGTDFSQGSNEDDVDEELQKEASQLSLQDNDSPEQVSASDVEVEEDGYPGTGQRPADEYDDAQSEGHGSQKENYTFRPAVQESPRLFGEVNVSAVGSAGVIPSTLLNLPDSPATPDGSQMLQTEIKDSFGSEDSTPRQPRMSQPTPRGAVPAALTQSRSRSASRSVDELNNMTFDPESQDLEGAESQLENLNMKSLAPSNARSFLSSFNTSKRKPAYDTSDEFDNTPTAKPPNKRLRAGSLFEDAVSCDEESEQGLYAQIPSVSRVNSSRQIDKPVHKSTYWDARDRRSWHLKYPEMTQLQHDAFASAAKSRGEKFAPGKSRLWDLAMKHFPPADGRTPSPELGSSVSELSSKLSSRRSDVSSEGGYDEMAGILPSYSTIMPAQADPPLNRVVASLESSEGSVVSGISIPINQAMVSWGRASENTHIYTSKTEPKVPKHALKVILWKPGYEPSKNFRPWNNPADGFHFYVSTKATHGIRINKTLLASNEPKNPKGHSQNWIRLHDGDTVVFWRAGYSDEVAEARLVFRCSWGGSSRPRDEPAELVPLELASCLDTSCSKAEERIKKLAEYDHRLEKADLDVSERQMNIERERRRSHDFEIKRVEACRLLAMRTSRRSSPATTQRPTSPAPPTMMASAITRHMSVPTLRHAASGMDVRTLQSMMAEE</sequence>
<accession>A0A423VJY4</accession>
<dbReference type="InterPro" id="IPR008271">
    <property type="entry name" value="Ser/Thr_kinase_AS"/>
</dbReference>
<feature type="compositionally biased region" description="Low complexity" evidence="9">
    <location>
        <begin position="1"/>
        <end position="16"/>
    </location>
</feature>
<keyword evidence="3" id="KW-0813">Transport</keyword>
<feature type="binding site" evidence="8">
    <location>
        <position position="327"/>
    </location>
    <ligand>
        <name>ATP</name>
        <dbReference type="ChEBI" id="CHEBI:30616"/>
    </ligand>
</feature>
<dbReference type="PROSITE" id="PS50006">
    <property type="entry name" value="FHA_DOMAIN"/>
    <property type="match status" value="1"/>
</dbReference>
<dbReference type="STRING" id="252740.A0A423VJY4"/>
<evidence type="ECO:0000256" key="2">
    <source>
        <dbReference type="ARBA" id="ARBA00005575"/>
    </source>
</evidence>
<feature type="region of interest" description="Disordered" evidence="9">
    <location>
        <begin position="790"/>
        <end position="820"/>
    </location>
</feature>
<dbReference type="PROSITE" id="PS00107">
    <property type="entry name" value="PROTEIN_KINASE_ATP"/>
    <property type="match status" value="1"/>
</dbReference>
<dbReference type="GO" id="GO:0004674">
    <property type="term" value="F:protein serine/threonine kinase activity"/>
    <property type="evidence" value="ECO:0007669"/>
    <property type="project" value="InterPro"/>
</dbReference>
<dbReference type="InterPro" id="IPR017441">
    <property type="entry name" value="Protein_kinase_ATP_BS"/>
</dbReference>
<dbReference type="InterPro" id="IPR045269">
    <property type="entry name" value="Atg1-like"/>
</dbReference>
<comment type="subcellular location">
    <subcellularLocation>
        <location evidence="1">Preautophagosomal structure membrane</location>
        <topology evidence="1">Peripheral membrane protein</topology>
    </subcellularLocation>
</comment>
<dbReference type="PROSITE" id="PS00108">
    <property type="entry name" value="PROTEIN_KINASE_ST"/>
    <property type="match status" value="1"/>
</dbReference>
<dbReference type="FunFam" id="3.30.200.20:FF:000470">
    <property type="entry name" value="Serine/threonine-protein kinase RAD53"/>
    <property type="match status" value="1"/>
</dbReference>
<dbReference type="EMBL" id="LJZO01000044">
    <property type="protein sequence ID" value="ROV91319.1"/>
    <property type="molecule type" value="Genomic_DNA"/>
</dbReference>
<feature type="region of interest" description="Disordered" evidence="9">
    <location>
        <begin position="568"/>
        <end position="655"/>
    </location>
</feature>
<protein>
    <recommendedName>
        <fullName evidence="7">Autophagy-related protein 1</fullName>
    </recommendedName>
</protein>
<dbReference type="Pfam" id="PF00069">
    <property type="entry name" value="Pkinase"/>
    <property type="match status" value="1"/>
</dbReference>
<evidence type="ECO:0000313" key="13">
    <source>
        <dbReference type="Proteomes" id="UP000284375"/>
    </source>
</evidence>
<proteinExistence type="inferred from homology"/>
<evidence type="ECO:0000313" key="12">
    <source>
        <dbReference type="EMBL" id="ROV91319.1"/>
    </source>
</evidence>
<organism evidence="12 13">
    <name type="scientific">Cytospora chrysosperma</name>
    <name type="common">Cytospora canker fungus</name>
    <name type="synonym">Sphaeria chrysosperma</name>
    <dbReference type="NCBI Taxonomy" id="252740"/>
    <lineage>
        <taxon>Eukaryota</taxon>
        <taxon>Fungi</taxon>
        <taxon>Dikarya</taxon>
        <taxon>Ascomycota</taxon>
        <taxon>Pezizomycotina</taxon>
        <taxon>Sordariomycetes</taxon>
        <taxon>Sordariomycetidae</taxon>
        <taxon>Diaporthales</taxon>
        <taxon>Cytosporaceae</taxon>
        <taxon>Cytospora</taxon>
    </lineage>
</organism>
<keyword evidence="6" id="KW-0072">Autophagy</keyword>
<dbReference type="GO" id="GO:0005524">
    <property type="term" value="F:ATP binding"/>
    <property type="evidence" value="ECO:0007669"/>
    <property type="project" value="UniProtKB-UniRule"/>
</dbReference>
<dbReference type="InterPro" id="IPR000253">
    <property type="entry name" value="FHA_dom"/>
</dbReference>
<evidence type="ECO:0000256" key="6">
    <source>
        <dbReference type="ARBA" id="ARBA00023006"/>
    </source>
</evidence>
<dbReference type="OrthoDB" id="504170at2759"/>
<feature type="region of interest" description="Disordered" evidence="9">
    <location>
        <begin position="711"/>
        <end position="769"/>
    </location>
</feature>
<feature type="compositionally biased region" description="Low complexity" evidence="9">
    <location>
        <begin position="922"/>
        <end position="937"/>
    </location>
</feature>
<evidence type="ECO:0000256" key="3">
    <source>
        <dbReference type="ARBA" id="ARBA00022448"/>
    </source>
</evidence>
<feature type="domain" description="FHA" evidence="10">
    <location>
        <begin position="109"/>
        <end position="162"/>
    </location>
</feature>
<dbReference type="SUPFAM" id="SSF56112">
    <property type="entry name" value="Protein kinase-like (PK-like)"/>
    <property type="match status" value="1"/>
</dbReference>
<dbReference type="GO" id="GO:0006914">
    <property type="term" value="P:autophagy"/>
    <property type="evidence" value="ECO:0007669"/>
    <property type="project" value="UniProtKB-KW"/>
</dbReference>
<dbReference type="InterPro" id="IPR011009">
    <property type="entry name" value="Kinase-like_dom_sf"/>
</dbReference>
<evidence type="ECO:0000256" key="8">
    <source>
        <dbReference type="PROSITE-ProRule" id="PRU10141"/>
    </source>
</evidence>